<feature type="domain" description="CheR-type methyltransferase" evidence="1">
    <location>
        <begin position="9"/>
        <end position="253"/>
    </location>
</feature>
<reference evidence="2 3" key="1">
    <citation type="submission" date="2022-08" db="EMBL/GenBank/DDBJ databases">
        <title>Reclassification of Massilia species as members of the genera Telluria, Duganella, Pseudoduganella, Mokoshia gen. nov. and Zemynaea gen. nov. using orthogonal and non-orthogonal genome-based approaches.</title>
        <authorList>
            <person name="Bowman J.P."/>
        </authorList>
    </citation>
    <scope>NUCLEOTIDE SEQUENCE [LARGE SCALE GENOMIC DNA]</scope>
    <source>
        <strain evidence="2 3">JCM 31607</strain>
    </source>
</reference>
<evidence type="ECO:0000313" key="3">
    <source>
        <dbReference type="Proteomes" id="UP001205861"/>
    </source>
</evidence>
<proteinExistence type="predicted"/>
<dbReference type="InterPro" id="IPR050903">
    <property type="entry name" value="Bact_Chemotaxis_MeTrfase"/>
</dbReference>
<dbReference type="PANTHER" id="PTHR24422:SF8">
    <property type="entry name" value="CHEMOTAXIS PROTEIN"/>
    <property type="match status" value="1"/>
</dbReference>
<dbReference type="PROSITE" id="PS50123">
    <property type="entry name" value="CHER"/>
    <property type="match status" value="1"/>
</dbReference>
<evidence type="ECO:0000259" key="1">
    <source>
        <dbReference type="PROSITE" id="PS50123"/>
    </source>
</evidence>
<dbReference type="Pfam" id="PF01739">
    <property type="entry name" value="CheR"/>
    <property type="match status" value="1"/>
</dbReference>
<dbReference type="InterPro" id="IPR022642">
    <property type="entry name" value="CheR_C"/>
</dbReference>
<dbReference type="EMBL" id="JANUGV010000001">
    <property type="protein sequence ID" value="MCS0607770.1"/>
    <property type="molecule type" value="Genomic_DNA"/>
</dbReference>
<dbReference type="InterPro" id="IPR000780">
    <property type="entry name" value="CheR_MeTrfase"/>
</dbReference>
<dbReference type="RefSeq" id="WP_258855469.1">
    <property type="nucleotide sequence ID" value="NZ_JANUGV010000001.1"/>
</dbReference>
<gene>
    <name evidence="2" type="ORF">NX773_06295</name>
</gene>
<keyword evidence="3" id="KW-1185">Reference proteome</keyword>
<dbReference type="InterPro" id="IPR022641">
    <property type="entry name" value="CheR_N"/>
</dbReference>
<comment type="caution">
    <text evidence="2">The sequence shown here is derived from an EMBL/GenBank/DDBJ whole genome shotgun (WGS) entry which is preliminary data.</text>
</comment>
<sequence>MAALTAWASFAAGVATEDLEIELLLEALFQRYGVDFRGYARPALRRKLGELMRALQVGTLSALQERVLHQGGAAAQVMRALSVEPSAPFAEPRHARQLREVLVPALRSSALPRVWLAECAGVGEAWSLAILLAEANLAARTEVYATVSNEEMLAEARDATLPAAELARYQQDYESSGGGGKLAEYFDVSDDRASLLPELKSHITWAQYSLVTDASFNEFQAIVCCRALPDFGPVLRQRVLRLFHESLAPFGVLGIDKPLTASDALCDRYLQLAPGQPWYKRVG</sequence>
<dbReference type="Gene3D" id="3.40.50.150">
    <property type="entry name" value="Vaccinia Virus protein VP39"/>
    <property type="match status" value="1"/>
</dbReference>
<evidence type="ECO:0000313" key="2">
    <source>
        <dbReference type="EMBL" id="MCS0607770.1"/>
    </source>
</evidence>
<dbReference type="InterPro" id="IPR029063">
    <property type="entry name" value="SAM-dependent_MTases_sf"/>
</dbReference>
<dbReference type="SUPFAM" id="SSF53335">
    <property type="entry name" value="S-adenosyl-L-methionine-dependent methyltransferases"/>
    <property type="match status" value="1"/>
</dbReference>
<dbReference type="PANTHER" id="PTHR24422">
    <property type="entry name" value="CHEMOTAXIS PROTEIN METHYLTRANSFERASE"/>
    <property type="match status" value="1"/>
</dbReference>
<accession>A0ABT2BI90</accession>
<dbReference type="Pfam" id="PF03705">
    <property type="entry name" value="CheR_N"/>
    <property type="match status" value="1"/>
</dbReference>
<name>A0ABT2BI90_9BURK</name>
<organism evidence="2 3">
    <name type="scientific">Massilia solisilvae</name>
    <dbReference type="NCBI Taxonomy" id="1811225"/>
    <lineage>
        <taxon>Bacteria</taxon>
        <taxon>Pseudomonadati</taxon>
        <taxon>Pseudomonadota</taxon>
        <taxon>Betaproteobacteria</taxon>
        <taxon>Burkholderiales</taxon>
        <taxon>Oxalobacteraceae</taxon>
        <taxon>Telluria group</taxon>
        <taxon>Massilia</taxon>
    </lineage>
</organism>
<dbReference type="Proteomes" id="UP001205861">
    <property type="component" value="Unassembled WGS sequence"/>
</dbReference>
<protein>
    <submittedName>
        <fullName evidence="2">Chemotaxis protein</fullName>
    </submittedName>
</protein>
<dbReference type="SUPFAM" id="SSF47757">
    <property type="entry name" value="Chemotaxis receptor methyltransferase CheR, N-terminal domain"/>
    <property type="match status" value="1"/>
</dbReference>
<dbReference type="SMART" id="SM00138">
    <property type="entry name" value="MeTrc"/>
    <property type="match status" value="1"/>
</dbReference>